<evidence type="ECO:0000256" key="1">
    <source>
        <dbReference type="SAM" id="SignalP"/>
    </source>
</evidence>
<feature type="chain" id="PRO_5046374857" description="GerMN domain-containing protein" evidence="1">
    <location>
        <begin position="21"/>
        <end position="600"/>
    </location>
</feature>
<accession>A0ABP4W5I8</accession>
<dbReference type="SUPFAM" id="SSF75011">
    <property type="entry name" value="3-carboxy-cis,cis-mucoante lactonizing enzyme"/>
    <property type="match status" value="1"/>
</dbReference>
<dbReference type="Gene3D" id="2.130.10.10">
    <property type="entry name" value="YVTN repeat-like/Quinoprotein amine dehydrogenase"/>
    <property type="match status" value="1"/>
</dbReference>
<organism evidence="3 4">
    <name type="scientific">Luedemannella helvata</name>
    <dbReference type="NCBI Taxonomy" id="349315"/>
    <lineage>
        <taxon>Bacteria</taxon>
        <taxon>Bacillati</taxon>
        <taxon>Actinomycetota</taxon>
        <taxon>Actinomycetes</taxon>
        <taxon>Micromonosporales</taxon>
        <taxon>Micromonosporaceae</taxon>
        <taxon>Luedemannella</taxon>
    </lineage>
</organism>
<evidence type="ECO:0000313" key="4">
    <source>
        <dbReference type="Proteomes" id="UP001500655"/>
    </source>
</evidence>
<dbReference type="InterPro" id="IPR019606">
    <property type="entry name" value="GerMN"/>
</dbReference>
<dbReference type="InterPro" id="IPR015943">
    <property type="entry name" value="WD40/YVTN_repeat-like_dom_sf"/>
</dbReference>
<evidence type="ECO:0000313" key="3">
    <source>
        <dbReference type="EMBL" id="GAA1745608.1"/>
    </source>
</evidence>
<dbReference type="SMART" id="SM00909">
    <property type="entry name" value="Germane"/>
    <property type="match status" value="1"/>
</dbReference>
<gene>
    <name evidence="3" type="ORF">GCM10009681_15680</name>
</gene>
<proteinExistence type="predicted"/>
<feature type="domain" description="GerMN" evidence="2">
    <location>
        <begin position="214"/>
        <end position="302"/>
    </location>
</feature>
<protein>
    <recommendedName>
        <fullName evidence="2">GerMN domain-containing protein</fullName>
    </recommendedName>
</protein>
<keyword evidence="1" id="KW-0732">Signal</keyword>
<dbReference type="InterPro" id="IPR059026">
    <property type="entry name" value="LpqB_N"/>
</dbReference>
<name>A0ABP4W5I8_9ACTN</name>
<dbReference type="RefSeq" id="WP_344078462.1">
    <property type="nucleotide sequence ID" value="NZ_BAAALS010000006.1"/>
</dbReference>
<dbReference type="Pfam" id="PF25976">
    <property type="entry name" value="LpqB_N"/>
    <property type="match status" value="1"/>
</dbReference>
<keyword evidence="4" id="KW-1185">Reference proteome</keyword>
<reference evidence="4" key="1">
    <citation type="journal article" date="2019" name="Int. J. Syst. Evol. Microbiol.">
        <title>The Global Catalogue of Microorganisms (GCM) 10K type strain sequencing project: providing services to taxonomists for standard genome sequencing and annotation.</title>
        <authorList>
            <consortium name="The Broad Institute Genomics Platform"/>
            <consortium name="The Broad Institute Genome Sequencing Center for Infectious Disease"/>
            <person name="Wu L."/>
            <person name="Ma J."/>
        </authorList>
    </citation>
    <scope>NUCLEOTIDE SEQUENCE [LARGE SCALE GENOMIC DNA]</scope>
    <source>
        <strain evidence="4">JCM 13249</strain>
    </source>
</reference>
<sequence length="600" mass="64157">MTTIRRLALAVTTVASIALAGCGVTTSDAPHRVGDGLDAFAPVNADTYVQPRDPTGIRDPEELVVAYLNAAAGTDEAPIDRVRKFLAPEALESWQPGRNGPRQVVRVLDIDPGPEEGGVTKVKVSVEPVGVLREAGKLERSQSNQTELTFKIVRIGGQDPQLKFSDVPPMMLLQDQALREHYQAIPVYYWDKTGQVLVPDLRYFSRATARDLLLTTAVDYLLAGPSPWVESVVDPVREGTKRGDNLVLVSTDGTVRVNLQGAADEREAGRLMSQLRWTLGAVNGKPTKLTLNIEGSPRPIDGASDDYLKDNGTFTLPRPSQTYSIPQGGANKGRVIADNVPVQPMLLSDRNVNRNVVSAAVNRDATLGAIVARTGDRLSLALVSVGKDDTGLRHIAVNVGRPSSIARPAWLYKTDKALVAIDGVLHVVDSGSSTARELSSLNLTGVTQVSVSTDGRRIALLADKKVYIAPVTVDGATVTVGTAQLIRTRFEATGVVWSAENQVLVMGTVDNRVVAWTFNSHGAAAVEAKENGRSGEVQIDVAQALALQGLTDLSAYPPSPWDPSLVPSVYAQVNGQAHQYYPGSGTVGRVDGSSLVFYPN</sequence>
<evidence type="ECO:0000259" key="2">
    <source>
        <dbReference type="SMART" id="SM00909"/>
    </source>
</evidence>
<dbReference type="EMBL" id="BAAALS010000006">
    <property type="protein sequence ID" value="GAA1745608.1"/>
    <property type="molecule type" value="Genomic_DNA"/>
</dbReference>
<dbReference type="PROSITE" id="PS51257">
    <property type="entry name" value="PROKAR_LIPOPROTEIN"/>
    <property type="match status" value="1"/>
</dbReference>
<dbReference type="InterPro" id="IPR018910">
    <property type="entry name" value="LpqB_C"/>
</dbReference>
<feature type="signal peptide" evidence="1">
    <location>
        <begin position="1"/>
        <end position="20"/>
    </location>
</feature>
<dbReference type="Proteomes" id="UP001500655">
    <property type="component" value="Unassembled WGS sequence"/>
</dbReference>
<dbReference type="Pfam" id="PF10647">
    <property type="entry name" value="Gmad1"/>
    <property type="match status" value="1"/>
</dbReference>
<dbReference type="Pfam" id="PF10646">
    <property type="entry name" value="Germane"/>
    <property type="match status" value="1"/>
</dbReference>
<comment type="caution">
    <text evidence="3">The sequence shown here is derived from an EMBL/GenBank/DDBJ whole genome shotgun (WGS) entry which is preliminary data.</text>
</comment>